<proteinExistence type="predicted"/>
<dbReference type="InterPro" id="IPR050905">
    <property type="entry name" value="Plant_NBS-LRR"/>
</dbReference>
<accession>A0AAD4IM20</accession>
<organism evidence="4 5">
    <name type="scientific">Perilla frutescens var. hirtella</name>
    <name type="common">Perilla citriodora</name>
    <name type="synonym">Perilla setoyensis</name>
    <dbReference type="NCBI Taxonomy" id="608512"/>
    <lineage>
        <taxon>Eukaryota</taxon>
        <taxon>Viridiplantae</taxon>
        <taxon>Streptophyta</taxon>
        <taxon>Embryophyta</taxon>
        <taxon>Tracheophyta</taxon>
        <taxon>Spermatophyta</taxon>
        <taxon>Magnoliopsida</taxon>
        <taxon>eudicotyledons</taxon>
        <taxon>Gunneridae</taxon>
        <taxon>Pentapetalae</taxon>
        <taxon>asterids</taxon>
        <taxon>lamiids</taxon>
        <taxon>Lamiales</taxon>
        <taxon>Lamiaceae</taxon>
        <taxon>Nepetoideae</taxon>
        <taxon>Elsholtzieae</taxon>
        <taxon>Perilla</taxon>
    </lineage>
</organism>
<dbReference type="AlphaFoldDB" id="A0AAD4IM20"/>
<evidence type="ECO:0000313" key="5">
    <source>
        <dbReference type="Proteomes" id="UP001190926"/>
    </source>
</evidence>
<protein>
    <recommendedName>
        <fullName evidence="3">Disease resistance protein At4g27190-like leucine-rich repeats domain-containing protein</fullName>
    </recommendedName>
</protein>
<dbReference type="InterPro" id="IPR057135">
    <property type="entry name" value="At4g27190-like_LRR"/>
</dbReference>
<keyword evidence="1" id="KW-0611">Plant defense</keyword>
<dbReference type="SUPFAM" id="SSF52047">
    <property type="entry name" value="RNI-like"/>
    <property type="match status" value="1"/>
</dbReference>
<sequence>MSIRKCPKMTSMVSINDNNSGGSINADNFYDHHSFLLFCEPEKVSFGNNLKKLTTDRNPFSCGHKVHESLFNGLEKLEINEYGGSMSLFSPSITGNLVNLIELSIRFCDELVEVIKDDEEEDRQRTTLLFPKLQKLQLWLLPKLVSFCEWKCDVELPSLKKVNIERCPNMKYLTLGFLAAPNLEAFGSDFNNYRQVPYDNQKVLSIEGNETPFYPYIIPVSLFNGLQQLTIWEYKGSMSLFTSSTAENLVSLRELSIDLCDEIELELNRLPKLVSFCEWKCDVKLPSLKKVDIKSCPNMKYFTLGLLTTPKLESIKIDYKDFGGVKDLNDTLHQHYLAQEKKKQEEEKKGGAEEQERKGDQRQS</sequence>
<dbReference type="Gene3D" id="3.80.10.10">
    <property type="entry name" value="Ribonuclease Inhibitor"/>
    <property type="match status" value="1"/>
</dbReference>
<comment type="caution">
    <text evidence="4">The sequence shown here is derived from an EMBL/GenBank/DDBJ whole genome shotgun (WGS) entry which is preliminary data.</text>
</comment>
<evidence type="ECO:0000313" key="4">
    <source>
        <dbReference type="EMBL" id="KAH6755099.1"/>
    </source>
</evidence>
<evidence type="ECO:0000256" key="2">
    <source>
        <dbReference type="SAM" id="MobiDB-lite"/>
    </source>
</evidence>
<name>A0AAD4IM20_PERFH</name>
<evidence type="ECO:0000259" key="3">
    <source>
        <dbReference type="Pfam" id="PF23247"/>
    </source>
</evidence>
<gene>
    <name evidence="4" type="ORF">C2S53_018223</name>
</gene>
<keyword evidence="5" id="KW-1185">Reference proteome</keyword>
<reference evidence="4 5" key="1">
    <citation type="journal article" date="2021" name="Nat. Commun.">
        <title>Incipient diploidization of the medicinal plant Perilla within 10,000 years.</title>
        <authorList>
            <person name="Zhang Y."/>
            <person name="Shen Q."/>
            <person name="Leng L."/>
            <person name="Zhang D."/>
            <person name="Chen S."/>
            <person name="Shi Y."/>
            <person name="Ning Z."/>
            <person name="Chen S."/>
        </authorList>
    </citation>
    <scope>NUCLEOTIDE SEQUENCE [LARGE SCALE GENOMIC DNA]</scope>
    <source>
        <strain evidence="5">cv. PC099</strain>
    </source>
</reference>
<dbReference type="InterPro" id="IPR032675">
    <property type="entry name" value="LRR_dom_sf"/>
</dbReference>
<dbReference type="PANTHER" id="PTHR33463:SF204">
    <property type="entry name" value="NB-ARC DOMAIN-CONTAINING PROTEIN"/>
    <property type="match status" value="1"/>
</dbReference>
<dbReference type="Proteomes" id="UP001190926">
    <property type="component" value="Unassembled WGS sequence"/>
</dbReference>
<feature type="domain" description="Disease resistance protein At4g27190-like leucine-rich repeats" evidence="3">
    <location>
        <begin position="64"/>
        <end position="173"/>
    </location>
</feature>
<dbReference type="PANTHER" id="PTHR33463">
    <property type="entry name" value="NB-ARC DOMAIN-CONTAINING PROTEIN-RELATED"/>
    <property type="match status" value="1"/>
</dbReference>
<dbReference type="Pfam" id="PF23247">
    <property type="entry name" value="LRR_RPS2"/>
    <property type="match status" value="1"/>
</dbReference>
<evidence type="ECO:0000256" key="1">
    <source>
        <dbReference type="ARBA" id="ARBA00022821"/>
    </source>
</evidence>
<dbReference type="EMBL" id="SDAM02029639">
    <property type="protein sequence ID" value="KAH6755099.1"/>
    <property type="molecule type" value="Genomic_DNA"/>
</dbReference>
<feature type="region of interest" description="Disordered" evidence="2">
    <location>
        <begin position="339"/>
        <end position="364"/>
    </location>
</feature>